<gene>
    <name evidence="1" type="ORF">L21TH_0718</name>
</gene>
<dbReference type="InterPro" id="IPR016181">
    <property type="entry name" value="Acyl_CoA_acyltransferase"/>
</dbReference>
<evidence type="ECO:0000313" key="2">
    <source>
        <dbReference type="Proteomes" id="UP000013378"/>
    </source>
</evidence>
<name>R1CX25_9FIRM</name>
<dbReference type="AlphaFoldDB" id="R1CX25"/>
<proteinExistence type="predicted"/>
<evidence type="ECO:0000313" key="1">
    <source>
        <dbReference type="EMBL" id="EOD01179.1"/>
    </source>
</evidence>
<keyword evidence="1" id="KW-0808">Transferase</keyword>
<dbReference type="SUPFAM" id="SSF55729">
    <property type="entry name" value="Acyl-CoA N-acyltransferases (Nat)"/>
    <property type="match status" value="1"/>
</dbReference>
<organism evidence="1 2">
    <name type="scientific">Caldisalinibacter kiritimatiensis</name>
    <dbReference type="NCBI Taxonomy" id="1304284"/>
    <lineage>
        <taxon>Bacteria</taxon>
        <taxon>Bacillati</taxon>
        <taxon>Bacillota</taxon>
        <taxon>Tissierellia</taxon>
        <taxon>Tissierellales</taxon>
        <taxon>Thermohalobacteraceae</taxon>
        <taxon>Caldisalinibacter</taxon>
    </lineage>
</organism>
<dbReference type="eggNOG" id="COG1670">
    <property type="taxonomic scope" value="Bacteria"/>
</dbReference>
<dbReference type="Gene3D" id="3.40.630.30">
    <property type="match status" value="1"/>
</dbReference>
<dbReference type="RefSeq" id="WP_006309181.1">
    <property type="nucleotide sequence ID" value="NZ_ARZA01000070.1"/>
</dbReference>
<sequence>MVKKVYKTDRLILKTLDELYAEKVLEYYIRNKEFLREWEPVRKQEFYKIEYHKRQLKNDMTKMKNGELLRLWIFDKSDKTLKEF</sequence>
<dbReference type="EMBL" id="ARZA01000070">
    <property type="protein sequence ID" value="EOD01179.1"/>
    <property type="molecule type" value="Genomic_DNA"/>
</dbReference>
<reference evidence="1 2" key="1">
    <citation type="journal article" date="2015" name="Geomicrobiol. J.">
        <title>Caldisalinibacter kiritimatiensis gen. nov., sp. nov., a moderately thermohalophilic thiosulfate-reducing bacterium from a hypersaline microbial mat.</title>
        <authorList>
            <person name="Ben Hania W."/>
            <person name="Joseph M."/>
            <person name="Fiebig A."/>
            <person name="Bunk B."/>
            <person name="Klenk H.-P."/>
            <person name="Fardeau M.-L."/>
            <person name="Spring S."/>
        </authorList>
    </citation>
    <scope>NUCLEOTIDE SEQUENCE [LARGE SCALE GENOMIC DNA]</scope>
    <source>
        <strain evidence="1 2">L21-TH-D2</strain>
    </source>
</reference>
<protein>
    <submittedName>
        <fullName evidence="1">Ribosomal-protein-S5p-alanine acetyltransferase</fullName>
    </submittedName>
</protein>
<dbReference type="STRING" id="1304284.L21TH_0718"/>
<comment type="caution">
    <text evidence="1">The sequence shown here is derived from an EMBL/GenBank/DDBJ whole genome shotgun (WGS) entry which is preliminary data.</text>
</comment>
<keyword evidence="2" id="KW-1185">Reference proteome</keyword>
<dbReference type="GO" id="GO:0016740">
    <property type="term" value="F:transferase activity"/>
    <property type="evidence" value="ECO:0007669"/>
    <property type="project" value="UniProtKB-KW"/>
</dbReference>
<accession>R1CX25</accession>
<dbReference type="Proteomes" id="UP000013378">
    <property type="component" value="Unassembled WGS sequence"/>
</dbReference>